<protein>
    <submittedName>
        <fullName evidence="1">Uncharacterized protein</fullName>
    </submittedName>
</protein>
<dbReference type="Proteomes" id="UP001231649">
    <property type="component" value="Chromosome 9"/>
</dbReference>
<dbReference type="EMBL" id="CM056785">
    <property type="protein sequence ID" value="KAJ8727967.1"/>
    <property type="molecule type" value="Genomic_DNA"/>
</dbReference>
<evidence type="ECO:0000313" key="1">
    <source>
        <dbReference type="EMBL" id="KAJ8727967.1"/>
    </source>
</evidence>
<proteinExistence type="predicted"/>
<keyword evidence="2" id="KW-1185">Reference proteome</keyword>
<comment type="caution">
    <text evidence="1">The sequence shown here is derived from an EMBL/GenBank/DDBJ whole genome shotgun (WGS) entry which is preliminary data.</text>
</comment>
<accession>A0ACC2QZ53</accession>
<organism evidence="1 2">
    <name type="scientific">Mythimna loreyi</name>
    <dbReference type="NCBI Taxonomy" id="667449"/>
    <lineage>
        <taxon>Eukaryota</taxon>
        <taxon>Metazoa</taxon>
        <taxon>Ecdysozoa</taxon>
        <taxon>Arthropoda</taxon>
        <taxon>Hexapoda</taxon>
        <taxon>Insecta</taxon>
        <taxon>Pterygota</taxon>
        <taxon>Neoptera</taxon>
        <taxon>Endopterygota</taxon>
        <taxon>Lepidoptera</taxon>
        <taxon>Glossata</taxon>
        <taxon>Ditrysia</taxon>
        <taxon>Noctuoidea</taxon>
        <taxon>Noctuidae</taxon>
        <taxon>Noctuinae</taxon>
        <taxon>Hadenini</taxon>
        <taxon>Mythimna</taxon>
    </lineage>
</organism>
<sequence length="906" mass="103392">MENPTVSGLRSRSRSKTPFLRSSCDRESCLETEEHTHPKSGRKTPVKRSTPIKQLNPPGITVTTETITEVEEEQTSQPVHQTRRVTRNAANLIRTSDYSSEESLDRLKGHTKEVVQNEINSQYERVSTSSQRYASLSDVTLSPIYTSHGVTHDRSSRIGSPSSYSACSTDSSFAEQALADTSLLLEINPNNDHLPSRLYKMAREYWNKYPKTDYTYSPMSKDRVELAPGQVAMPNMSRRSLSQFRVQGPNTSADELDRLSATTSWTTSTVRRRYTAIDSSDDETSYPHRNGGALAVEQRWWITRLLISMITTITTSTRNTYRKVVGPSHRYPYTDRRPEKASLLSRSASVVAAPFAWIYTIVKNSVTTTVTTVTETLSPNHVGVNKKYIAQSYAAQEKAVAKKRWWPWFLLLLLPALGYGSHYTYENWERLAMVNFTDFRLDLPEFSAIQMPKITLPDMKLPSFDMLPNLPKMPEINITLPDISENLPEMKKTYIEYRDIVQNRVADASDYVVVVAENYNYGQEVTPVEQLVVDTYKPPQILQDPDLSKRMAALEGWAVNVDTRLKYFDQKLSKLDNLEARIEQYSLKYLQQNIIQVFKQNDISDALAAKLKQYFDKDYVTKEQLQAMSQEIHERLISSWKPDMDEDRIRLMVQEYLAVFERRQMEIIVERIKEYVKEVEVQTVHTGIDIDAVKRVVAGMLDVYDADKTGLVDYALESAGGQVISTKCTELYQIKTKQYSILGLPVWWVYTSPRYALTPGAMPAECWAFQGFPGYLVVRTYAIIEVTGFSLEHMSRLLAVEGKIESAPKNFSVYGLHGEMDAEPHLFGDYQYNANGTAIQYFPVKYPKTTDIGGVQYPVAYDIIELRVESNHGNPTYTCVYRFRVHGNPLSDIRRATEDSIKDSET</sequence>
<reference evidence="1" key="1">
    <citation type="submission" date="2023-03" db="EMBL/GenBank/DDBJ databases">
        <title>Chromosome-level genomes of two armyworms, Mythimna separata and Mythimna loreyi, provide insights into the biosynthesis and reception of sex pheromones.</title>
        <authorList>
            <person name="Zhao H."/>
        </authorList>
    </citation>
    <scope>NUCLEOTIDE SEQUENCE</scope>
    <source>
        <strain evidence="1">BeijingLab</strain>
    </source>
</reference>
<name>A0ACC2QZ53_9NEOP</name>
<gene>
    <name evidence="1" type="ORF">PYW08_016352</name>
</gene>
<evidence type="ECO:0000313" key="2">
    <source>
        <dbReference type="Proteomes" id="UP001231649"/>
    </source>
</evidence>